<sequence length="170" mass="20084">MSLVMILRWNEQSLNDFELSLNRSGFTTKAKNTNSIEFEKTGQFVLKYFKDRLSYEANLYIERINGKKDQLIYLQDIAENIEIKDPVNDLDFWLRAVEEVCNNFDFYLDLYNSMAITYTKSVISEPFHIELKKAWERNDYAGVVKFAEKISDNLSEFERKAIAFSKQRLS</sequence>
<comment type="caution">
    <text evidence="1">The sequence shown here is derived from an EMBL/GenBank/DDBJ whole genome shotgun (WGS) entry which is preliminary data.</text>
</comment>
<protein>
    <submittedName>
        <fullName evidence="1">Uncharacterized protein</fullName>
    </submittedName>
</protein>
<dbReference type="STRING" id="1049789.LEP1GSC050_4203"/>
<proteinExistence type="predicted"/>
<evidence type="ECO:0000313" key="2">
    <source>
        <dbReference type="Proteomes" id="UP000015454"/>
    </source>
</evidence>
<evidence type="ECO:0000313" key="1">
    <source>
        <dbReference type="EMBL" id="EQA44111.1"/>
    </source>
</evidence>
<organism evidence="1 2">
    <name type="scientific">Leptospira broomii serovar Hurstbridge str. 5399</name>
    <dbReference type="NCBI Taxonomy" id="1049789"/>
    <lineage>
        <taxon>Bacteria</taxon>
        <taxon>Pseudomonadati</taxon>
        <taxon>Spirochaetota</taxon>
        <taxon>Spirochaetia</taxon>
        <taxon>Leptospirales</taxon>
        <taxon>Leptospiraceae</taxon>
        <taxon>Leptospira</taxon>
    </lineage>
</organism>
<dbReference type="Proteomes" id="UP000015454">
    <property type="component" value="Unassembled WGS sequence"/>
</dbReference>
<accession>T0F889</accession>
<name>T0F889_9LEPT</name>
<gene>
    <name evidence="1" type="ORF">LEP1GSC050_4203</name>
</gene>
<keyword evidence="2" id="KW-1185">Reference proteome</keyword>
<dbReference type="AlphaFoldDB" id="T0F889"/>
<reference evidence="1" key="1">
    <citation type="submission" date="2013-05" db="EMBL/GenBank/DDBJ databases">
        <authorList>
            <person name="Harkins D.M."/>
            <person name="Durkin A.S."/>
            <person name="Brinkac L.M."/>
            <person name="Haft D.H."/>
            <person name="Selengut J.D."/>
            <person name="Sanka R."/>
            <person name="DePew J."/>
            <person name="Purushe J."/>
            <person name="Hartskeerl R.A."/>
            <person name="Ahmed A."/>
            <person name="van der Linden H."/>
            <person name="Goris M.G.A."/>
            <person name="Vinetz J.M."/>
            <person name="Sutton G.G."/>
            <person name="Nierman W.C."/>
            <person name="Fouts D.E."/>
        </authorList>
    </citation>
    <scope>NUCLEOTIDE SEQUENCE [LARGE SCALE GENOMIC DNA]</scope>
    <source>
        <strain evidence="1">5399</strain>
    </source>
</reference>
<dbReference type="EMBL" id="AHMO02000008">
    <property type="protein sequence ID" value="EQA44111.1"/>
    <property type="molecule type" value="Genomic_DNA"/>
</dbReference>
<dbReference type="RefSeq" id="WP_010568800.1">
    <property type="nucleotide sequence ID" value="NZ_AHMO02000008.1"/>
</dbReference>